<sequence length="469" mass="55057">MLAGGYPNFRFPSGLIEEVDLQDFCNKEEERLALSVETQFETYPSNIPMESLEGHEIAVLSKSQLSGCQFVLRFIRITNGKRVKTFEIKSDEHFLKQGNPKVYNITENEDIKPQDKIPKFYLYEIWNYLEQLDILYRGESLAKVYHEVTSHAYSSFLIECYKERSLDWISFLGISQSEKILELYRLLDISRRSLGLELDRLPISLERELKMFRDIRNPLKKRIKRNYENPEDEDIRLLSDIGLCIYYNNHININSLESEIIQREVLEEFKNRGYYIRNEHLLMNHANPIEINWIPGIPSVNTIRKVVYRTAKDIAPFETGLVNSQLQYEGYYGIFESLTDIELVSKLNKQVGIKYWGMGRASIIRALRKQLEKRGIDTSSISGEKTFSLKYCVVLDNKKLVRLGEIPENRLMLILKAYLRKCYPDCKLGELRIINYDLDKLQFTVSVHNTLYEIPINDLLKKKREMKAL</sequence>
<evidence type="ECO:0000313" key="1">
    <source>
        <dbReference type="EMBL" id="AVR44764.1"/>
    </source>
</evidence>
<dbReference type="Proteomes" id="UP000241507">
    <property type="component" value="Chromosome"/>
</dbReference>
<proteinExistence type="predicted"/>
<organism evidence="1 2">
    <name type="scientific">Christiangramia fulva</name>
    <dbReference type="NCBI Taxonomy" id="2126553"/>
    <lineage>
        <taxon>Bacteria</taxon>
        <taxon>Pseudomonadati</taxon>
        <taxon>Bacteroidota</taxon>
        <taxon>Flavobacteriia</taxon>
        <taxon>Flavobacteriales</taxon>
        <taxon>Flavobacteriaceae</taxon>
        <taxon>Christiangramia</taxon>
    </lineage>
</organism>
<name>A0A2R3Z3C3_9FLAO</name>
<dbReference type="KEGG" id="grs:C7S20_05505"/>
<reference evidence="2" key="1">
    <citation type="submission" date="2018-03" db="EMBL/GenBank/DDBJ databases">
        <title>Gramella fulva sp. nov., isolated from a dry surface of tidal flat.</title>
        <authorList>
            <person name="Hwang S.H."/>
            <person name="Hwang W.M."/>
            <person name="Kang K."/>
            <person name="Ahn T.-Y."/>
        </authorList>
    </citation>
    <scope>NUCLEOTIDE SEQUENCE [LARGE SCALE GENOMIC DNA]</scope>
    <source>
        <strain evidence="2">SH35</strain>
    </source>
</reference>
<dbReference type="AlphaFoldDB" id="A0A2R3Z3C3"/>
<dbReference type="EMBL" id="CP028136">
    <property type="protein sequence ID" value="AVR44764.1"/>
    <property type="molecule type" value="Genomic_DNA"/>
</dbReference>
<evidence type="ECO:0000313" key="2">
    <source>
        <dbReference type="Proteomes" id="UP000241507"/>
    </source>
</evidence>
<protein>
    <submittedName>
        <fullName evidence="1">Uncharacterized protein</fullName>
    </submittedName>
</protein>
<accession>A0A2R3Z3C3</accession>
<gene>
    <name evidence="1" type="ORF">C7S20_05505</name>
</gene>
<keyword evidence="2" id="KW-1185">Reference proteome</keyword>